<dbReference type="InterPro" id="IPR003689">
    <property type="entry name" value="ZIP"/>
</dbReference>
<dbReference type="GO" id="GO:0006829">
    <property type="term" value="P:zinc ion transport"/>
    <property type="evidence" value="ECO:0007669"/>
    <property type="project" value="InterPro"/>
</dbReference>
<evidence type="ECO:0000313" key="9">
    <source>
        <dbReference type="WBParaSite" id="mrna-Wban_04754"/>
    </source>
</evidence>
<evidence type="ECO:0000313" key="8">
    <source>
        <dbReference type="Proteomes" id="UP000093561"/>
    </source>
</evidence>
<reference evidence="8" key="2">
    <citation type="journal article" date="2016" name="Mol. Ecol.">
        <title>Population genomics of the filarial nematode parasite Wuchereria bancrofti from mosquitoes.</title>
        <authorList>
            <person name="Small S.T."/>
            <person name="Reimer L.J."/>
            <person name="Tisch D.J."/>
            <person name="King C.L."/>
            <person name="Christensen B.M."/>
            <person name="Siba P.M."/>
            <person name="Kazura J.W."/>
            <person name="Serre D."/>
            <person name="Zimmerman P.A."/>
        </authorList>
    </citation>
    <scope>NUCLEOTIDE SEQUENCE</scope>
    <source>
        <strain evidence="8">pt0022</strain>
    </source>
</reference>
<dbReference type="AlphaFoldDB" id="A0AAF5PRN6"/>
<comment type="subcellular location">
    <subcellularLocation>
        <location evidence="1">Endomembrane system</location>
        <topology evidence="1">Multi-pass membrane protein</topology>
    </subcellularLocation>
    <subcellularLocation>
        <location evidence="2">Golgi apparatus membrane</location>
    </subcellularLocation>
</comment>
<keyword evidence="5" id="KW-0333">Golgi apparatus</keyword>
<evidence type="ECO:0000256" key="4">
    <source>
        <dbReference type="ARBA" id="ARBA00022989"/>
    </source>
</evidence>
<proteinExistence type="predicted"/>
<keyword evidence="3 7" id="KW-0812">Transmembrane</keyword>
<evidence type="ECO:0000256" key="5">
    <source>
        <dbReference type="ARBA" id="ARBA00023034"/>
    </source>
</evidence>
<evidence type="ECO:0000256" key="6">
    <source>
        <dbReference type="ARBA" id="ARBA00023136"/>
    </source>
</evidence>
<dbReference type="GO" id="GO:0046873">
    <property type="term" value="F:metal ion transmembrane transporter activity"/>
    <property type="evidence" value="ECO:0007669"/>
    <property type="project" value="InterPro"/>
</dbReference>
<organism evidence="8 9">
    <name type="scientific">Wuchereria bancrofti</name>
    <dbReference type="NCBI Taxonomy" id="6293"/>
    <lineage>
        <taxon>Eukaryota</taxon>
        <taxon>Metazoa</taxon>
        <taxon>Ecdysozoa</taxon>
        <taxon>Nematoda</taxon>
        <taxon>Chromadorea</taxon>
        <taxon>Rhabditida</taxon>
        <taxon>Spirurina</taxon>
        <taxon>Spiruromorpha</taxon>
        <taxon>Filarioidea</taxon>
        <taxon>Onchocercidae</taxon>
        <taxon>Wuchereria</taxon>
    </lineage>
</organism>
<reference evidence="9" key="3">
    <citation type="submission" date="2024-02" db="UniProtKB">
        <authorList>
            <consortium name="WormBaseParasite"/>
        </authorList>
    </citation>
    <scope>IDENTIFICATION</scope>
    <source>
        <strain evidence="9">pt0022</strain>
    </source>
</reference>
<dbReference type="Proteomes" id="UP000093561">
    <property type="component" value="Unassembled WGS sequence"/>
</dbReference>
<accession>A0AAF5PRN6</accession>
<dbReference type="GO" id="GO:0000139">
    <property type="term" value="C:Golgi membrane"/>
    <property type="evidence" value="ECO:0007669"/>
    <property type="project" value="UniProtKB-SubCell"/>
</dbReference>
<dbReference type="PANTHER" id="PTHR16133">
    <property type="entry name" value="SOLUTE CARRIER FAMILY 39 ZINC TRANSPORTER , MEMBER 9-RELATED"/>
    <property type="match status" value="1"/>
</dbReference>
<feature type="transmembrane region" description="Helical" evidence="7">
    <location>
        <begin position="278"/>
        <end position="299"/>
    </location>
</feature>
<dbReference type="PANTHER" id="PTHR16133:SF0">
    <property type="entry name" value="ZINC_IRON REGULATED TRANSPORTER-RELATED PROTEIN 102B, ISOFORM E"/>
    <property type="match status" value="1"/>
</dbReference>
<dbReference type="Pfam" id="PF02535">
    <property type="entry name" value="Zip"/>
    <property type="match status" value="1"/>
</dbReference>
<feature type="transmembrane region" description="Helical" evidence="7">
    <location>
        <begin position="149"/>
        <end position="170"/>
    </location>
</feature>
<evidence type="ECO:0000256" key="3">
    <source>
        <dbReference type="ARBA" id="ARBA00022692"/>
    </source>
</evidence>
<dbReference type="WBParaSite" id="mrna-Wban_04754">
    <property type="protein sequence ID" value="mrna-Wban_04754"/>
    <property type="gene ID" value="Wban_04754"/>
</dbReference>
<sequence>MDNFYLLLYLSVAMFIGSFVAGLVPLAFNMSEGRTRLLSTFGAGLLVGTALSVIVPEGVEALYIVHTEKYLPGAVQNKDRNQIISNSLIQPVASNLAAKINYPTYFGNSVVGKGVVEQMQQSPVMDKKETDEYRHSEASVNFNAINQSIGYSLVFGFLFMFLIDQISKYLSSKDGDRTHLKLTATVGLVVHAAADGVAFGSASATNRAGVQFIVFLAIMLHKAPAAFGLVSFLLVEGIERFRIRRHLIIFSVAAPVAAMVTYYLIVVVENDKSSTDSATGTLMLFSAGTFLYVATVHILPELLGSNVKDYQLVNSATEGSSRGYSESRASLKLIELISVIVGAISPIFLISSHSHSH</sequence>
<feature type="transmembrane region" description="Helical" evidence="7">
    <location>
        <begin position="37"/>
        <end position="55"/>
    </location>
</feature>
<evidence type="ECO:0000256" key="7">
    <source>
        <dbReference type="SAM" id="Phobius"/>
    </source>
</evidence>
<feature type="transmembrane region" description="Helical" evidence="7">
    <location>
        <begin position="6"/>
        <end position="28"/>
    </location>
</feature>
<keyword evidence="4 7" id="KW-1133">Transmembrane helix</keyword>
<reference evidence="8" key="1">
    <citation type="submission" date="2015-03" db="EMBL/GenBank/DDBJ databases">
        <title>Wuchereria bancrofti Genome Sequencing Papua New Guinea Strain.</title>
        <authorList>
            <person name="Small S.T."/>
            <person name="Serre D."/>
            <person name="Zimmerman P.A."/>
        </authorList>
    </citation>
    <scope>NUCLEOTIDE SEQUENCE [LARGE SCALE GENOMIC DNA]</scope>
    <source>
        <strain evidence="8">pt0022</strain>
    </source>
</reference>
<feature type="transmembrane region" description="Helical" evidence="7">
    <location>
        <begin position="247"/>
        <end position="266"/>
    </location>
</feature>
<feature type="transmembrane region" description="Helical" evidence="7">
    <location>
        <begin position="333"/>
        <end position="351"/>
    </location>
</feature>
<name>A0AAF5PRN6_WUCBA</name>
<protein>
    <submittedName>
        <fullName evidence="9">ZIP Zinc transporter</fullName>
    </submittedName>
</protein>
<dbReference type="InterPro" id="IPR045891">
    <property type="entry name" value="ZIP9"/>
</dbReference>
<keyword evidence="6 7" id="KW-0472">Membrane</keyword>
<evidence type="ECO:0000256" key="1">
    <source>
        <dbReference type="ARBA" id="ARBA00004127"/>
    </source>
</evidence>
<feature type="transmembrane region" description="Helical" evidence="7">
    <location>
        <begin position="210"/>
        <end position="235"/>
    </location>
</feature>
<evidence type="ECO:0000256" key="2">
    <source>
        <dbReference type="ARBA" id="ARBA00004394"/>
    </source>
</evidence>